<evidence type="ECO:0000313" key="3">
    <source>
        <dbReference type="Proteomes" id="UP000683925"/>
    </source>
</evidence>
<evidence type="ECO:0000313" key="2">
    <source>
        <dbReference type="EMBL" id="CAD8183989.1"/>
    </source>
</evidence>
<dbReference type="OrthoDB" id="302490at2759"/>
<dbReference type="AlphaFoldDB" id="A0A8S1W7Z7"/>
<organism evidence="2 3">
    <name type="scientific">Paramecium octaurelia</name>
    <dbReference type="NCBI Taxonomy" id="43137"/>
    <lineage>
        <taxon>Eukaryota</taxon>
        <taxon>Sar</taxon>
        <taxon>Alveolata</taxon>
        <taxon>Ciliophora</taxon>
        <taxon>Intramacronucleata</taxon>
        <taxon>Oligohymenophorea</taxon>
        <taxon>Peniculida</taxon>
        <taxon>Parameciidae</taxon>
        <taxon>Paramecium</taxon>
    </lineage>
</organism>
<evidence type="ECO:0000256" key="1">
    <source>
        <dbReference type="SAM" id="MobiDB-lite"/>
    </source>
</evidence>
<gene>
    <name evidence="2" type="ORF">POCTA_138.1.T0820086</name>
</gene>
<proteinExistence type="predicted"/>
<protein>
    <submittedName>
        <fullName evidence="2">Uncharacterized protein</fullName>
    </submittedName>
</protein>
<comment type="caution">
    <text evidence="2">The sequence shown here is derived from an EMBL/GenBank/DDBJ whole genome shotgun (WGS) entry which is preliminary data.</text>
</comment>
<feature type="region of interest" description="Disordered" evidence="1">
    <location>
        <begin position="287"/>
        <end position="314"/>
    </location>
</feature>
<reference evidence="2" key="1">
    <citation type="submission" date="2021-01" db="EMBL/GenBank/DDBJ databases">
        <authorList>
            <consortium name="Genoscope - CEA"/>
            <person name="William W."/>
        </authorList>
    </citation>
    <scope>NUCLEOTIDE SEQUENCE</scope>
</reference>
<name>A0A8S1W7Z7_PAROT</name>
<accession>A0A8S1W7Z7</accession>
<dbReference type="Proteomes" id="UP000683925">
    <property type="component" value="Unassembled WGS sequence"/>
</dbReference>
<keyword evidence="3" id="KW-1185">Reference proteome</keyword>
<dbReference type="EMBL" id="CAJJDP010000081">
    <property type="protein sequence ID" value="CAD8183989.1"/>
    <property type="molecule type" value="Genomic_DNA"/>
</dbReference>
<dbReference type="OMA" id="DQFISIN"/>
<sequence>MLNSNYSTPVKHIVLTPKQELICNYNLLMNHYQELESQSQINNQSPDDQLRYQQIISKIDKVLNDIVNNIAELQKSTLKDYSSFLLELRTQRENYGQKMENDIKKQQINYFDEIEKKEQQRQSMYYSQFKINDNPKLIPITSTMNSNSNSSPSTYYQSSSLPVQKTKDIQYYSCHKQLQNNQDHNPAFKHIQSQYQQLQTSNFRFKTSPPKQHFPHQILKRKEVSDIEPPPYVRHQQQGTLQSLDLQLTQPSVPLLDQFQPQNYNHFTSPDQSSLYDDYEQFISQDLSSSQNKKYQKKKIFDDDDQSESFKKNQPNQTNITLNQQNRFKQNVTFNSNVVPINNSIIPIKSNAKGNRLDSQQNYINDLLGNLGYDQFYQYLCQRYPVQRIIQKFYQSKQNQRGLKQQNQALDFMSYIYCTQCDQFISINQANNHTNFCMSNKSHQQNQQRKYLDYFICCNGSLNNKNENEEQKFKRIVNDLAKIRYLMEIELKINEPLTEVQQKQQEYCWFALEILNLIIENPQNLSFNQQVLDLISIYQVLDQQQCSFYQQFVFLLQKANAKLQKII</sequence>